<keyword evidence="2" id="KW-0812">Transmembrane</keyword>
<name>A0AAV5LNV3_9ROSI</name>
<protein>
    <recommendedName>
        <fullName evidence="5">Glycine-rich protein</fullName>
    </recommendedName>
</protein>
<evidence type="ECO:0000313" key="3">
    <source>
        <dbReference type="EMBL" id="GKV39124.1"/>
    </source>
</evidence>
<feature type="region of interest" description="Disordered" evidence="1">
    <location>
        <begin position="41"/>
        <end position="76"/>
    </location>
</feature>
<reference evidence="3 4" key="1">
    <citation type="journal article" date="2021" name="Commun. Biol.">
        <title>The genome of Shorea leprosula (Dipterocarpaceae) highlights the ecological relevance of drought in aseasonal tropical rainforests.</title>
        <authorList>
            <person name="Ng K.K.S."/>
            <person name="Kobayashi M.J."/>
            <person name="Fawcett J.A."/>
            <person name="Hatakeyama M."/>
            <person name="Paape T."/>
            <person name="Ng C.H."/>
            <person name="Ang C.C."/>
            <person name="Tnah L.H."/>
            <person name="Lee C.T."/>
            <person name="Nishiyama T."/>
            <person name="Sese J."/>
            <person name="O'Brien M.J."/>
            <person name="Copetti D."/>
            <person name="Mohd Noor M.I."/>
            <person name="Ong R.C."/>
            <person name="Putra M."/>
            <person name="Sireger I.Z."/>
            <person name="Indrioko S."/>
            <person name="Kosugi Y."/>
            <person name="Izuno A."/>
            <person name="Isagi Y."/>
            <person name="Lee S.L."/>
            <person name="Shimizu K.K."/>
        </authorList>
    </citation>
    <scope>NUCLEOTIDE SEQUENCE [LARGE SCALE GENOMIC DNA]</scope>
    <source>
        <strain evidence="3">214</strain>
    </source>
</reference>
<dbReference type="EMBL" id="BPVZ01000132">
    <property type="protein sequence ID" value="GKV39124.1"/>
    <property type="molecule type" value="Genomic_DNA"/>
</dbReference>
<keyword evidence="2" id="KW-0472">Membrane</keyword>
<proteinExistence type="predicted"/>
<accession>A0AAV5LNV3</accession>
<feature type="compositionally biased region" description="Gly residues" evidence="1">
    <location>
        <begin position="41"/>
        <end position="64"/>
    </location>
</feature>
<evidence type="ECO:0000256" key="1">
    <source>
        <dbReference type="SAM" id="MobiDB-lite"/>
    </source>
</evidence>
<evidence type="ECO:0000313" key="4">
    <source>
        <dbReference type="Proteomes" id="UP001054252"/>
    </source>
</evidence>
<sequence length="108" mass="10868">MYPSYCATKLVKLGVLLLLVSIIFDLSLVAGSAVGRRGVGGHGGGAHGGSGHGGKGGHGRGILPGPGRVLPAPHRSSASTPTNLLLSPTLPPLISFSAILFVDYALIF</sequence>
<dbReference type="Proteomes" id="UP001054252">
    <property type="component" value="Unassembled WGS sequence"/>
</dbReference>
<evidence type="ECO:0000256" key="2">
    <source>
        <dbReference type="SAM" id="Phobius"/>
    </source>
</evidence>
<dbReference type="AlphaFoldDB" id="A0AAV5LNV3"/>
<organism evidence="3 4">
    <name type="scientific">Rubroshorea leprosula</name>
    <dbReference type="NCBI Taxonomy" id="152421"/>
    <lineage>
        <taxon>Eukaryota</taxon>
        <taxon>Viridiplantae</taxon>
        <taxon>Streptophyta</taxon>
        <taxon>Embryophyta</taxon>
        <taxon>Tracheophyta</taxon>
        <taxon>Spermatophyta</taxon>
        <taxon>Magnoliopsida</taxon>
        <taxon>eudicotyledons</taxon>
        <taxon>Gunneridae</taxon>
        <taxon>Pentapetalae</taxon>
        <taxon>rosids</taxon>
        <taxon>malvids</taxon>
        <taxon>Malvales</taxon>
        <taxon>Dipterocarpaceae</taxon>
        <taxon>Rubroshorea</taxon>
    </lineage>
</organism>
<gene>
    <name evidence="3" type="ORF">SLEP1_g46936</name>
</gene>
<feature type="transmembrane region" description="Helical" evidence="2">
    <location>
        <begin position="89"/>
        <end position="107"/>
    </location>
</feature>
<evidence type="ECO:0008006" key="5">
    <source>
        <dbReference type="Google" id="ProtNLM"/>
    </source>
</evidence>
<comment type="caution">
    <text evidence="3">The sequence shown here is derived from an EMBL/GenBank/DDBJ whole genome shotgun (WGS) entry which is preliminary data.</text>
</comment>
<keyword evidence="4" id="KW-1185">Reference proteome</keyword>
<keyword evidence="2" id="KW-1133">Transmembrane helix</keyword>